<feature type="domain" description="Helicase-associated" evidence="2">
    <location>
        <begin position="1005"/>
        <end position="1076"/>
    </location>
</feature>
<evidence type="ECO:0000259" key="3">
    <source>
        <dbReference type="Pfam" id="PF20710"/>
    </source>
</evidence>
<evidence type="ECO:0000256" key="1">
    <source>
        <dbReference type="SAM" id="MobiDB-lite"/>
    </source>
</evidence>
<dbReference type="OrthoDB" id="57391at2759"/>
<feature type="region of interest" description="Disordered" evidence="1">
    <location>
        <begin position="1085"/>
        <end position="1119"/>
    </location>
</feature>
<proteinExistence type="predicted"/>
<keyword evidence="4" id="KW-0378">Hydrolase</keyword>
<dbReference type="PANTHER" id="PTHR33418">
    <property type="entry name" value="HELICASE-ASSOCIATED"/>
    <property type="match status" value="1"/>
</dbReference>
<feature type="compositionally biased region" description="Polar residues" evidence="1">
    <location>
        <begin position="803"/>
        <end position="815"/>
    </location>
</feature>
<name>A0A9K3KAH4_9STRA</name>
<evidence type="ECO:0000313" key="5">
    <source>
        <dbReference type="Proteomes" id="UP000693970"/>
    </source>
</evidence>
<dbReference type="Pfam" id="PF20710">
    <property type="entry name" value="DUF6824"/>
    <property type="match status" value="1"/>
</dbReference>
<dbReference type="GO" id="GO:0004386">
    <property type="term" value="F:helicase activity"/>
    <property type="evidence" value="ECO:0007669"/>
    <property type="project" value="UniProtKB-KW"/>
</dbReference>
<feature type="compositionally biased region" description="Polar residues" evidence="1">
    <location>
        <begin position="79"/>
        <end position="96"/>
    </location>
</feature>
<dbReference type="PANTHER" id="PTHR33418:SF1">
    <property type="entry name" value="HELICASE-ASSOCIATED DOMAIN-CONTAINING PROTEIN"/>
    <property type="match status" value="1"/>
</dbReference>
<organism evidence="4 5">
    <name type="scientific">Nitzschia inconspicua</name>
    <dbReference type="NCBI Taxonomy" id="303405"/>
    <lineage>
        <taxon>Eukaryota</taxon>
        <taxon>Sar</taxon>
        <taxon>Stramenopiles</taxon>
        <taxon>Ochrophyta</taxon>
        <taxon>Bacillariophyta</taxon>
        <taxon>Bacillariophyceae</taxon>
        <taxon>Bacillariophycidae</taxon>
        <taxon>Bacillariales</taxon>
        <taxon>Bacillariaceae</taxon>
        <taxon>Nitzschia</taxon>
    </lineage>
</organism>
<reference evidence="4" key="2">
    <citation type="submission" date="2021-04" db="EMBL/GenBank/DDBJ databases">
        <authorList>
            <person name="Podell S."/>
        </authorList>
    </citation>
    <scope>NUCLEOTIDE SEQUENCE</scope>
    <source>
        <strain evidence="4">Hildebrandi</strain>
    </source>
</reference>
<dbReference type="Proteomes" id="UP000693970">
    <property type="component" value="Unassembled WGS sequence"/>
</dbReference>
<feature type="region of interest" description="Disordered" evidence="1">
    <location>
        <begin position="850"/>
        <end position="920"/>
    </location>
</feature>
<keyword evidence="4" id="KW-0347">Helicase</keyword>
<keyword evidence="4" id="KW-0067">ATP-binding</keyword>
<keyword evidence="4" id="KW-0547">Nucleotide-binding</keyword>
<feature type="compositionally biased region" description="Basic and acidic residues" evidence="1">
    <location>
        <begin position="850"/>
        <end position="860"/>
    </location>
</feature>
<dbReference type="InterPro" id="IPR005114">
    <property type="entry name" value="Helicase_assoc"/>
</dbReference>
<evidence type="ECO:0000313" key="4">
    <source>
        <dbReference type="EMBL" id="KAG7339511.1"/>
    </source>
</evidence>
<comment type="caution">
    <text evidence="4">The sequence shown here is derived from an EMBL/GenBank/DDBJ whole genome shotgun (WGS) entry which is preliminary data.</text>
</comment>
<feature type="domain" description="Helicase-associated" evidence="2">
    <location>
        <begin position="927"/>
        <end position="992"/>
    </location>
</feature>
<protein>
    <submittedName>
        <fullName evidence="4">Helicase domain protein</fullName>
    </submittedName>
</protein>
<reference evidence="4" key="1">
    <citation type="journal article" date="2021" name="Sci. Rep.">
        <title>Diploid genomic architecture of Nitzschia inconspicua, an elite biomass production diatom.</title>
        <authorList>
            <person name="Oliver A."/>
            <person name="Podell S."/>
            <person name="Pinowska A."/>
            <person name="Traller J.C."/>
            <person name="Smith S.R."/>
            <person name="McClure R."/>
            <person name="Beliaev A."/>
            <person name="Bohutskyi P."/>
            <person name="Hill E.A."/>
            <person name="Rabines A."/>
            <person name="Zheng H."/>
            <person name="Allen L.Z."/>
            <person name="Kuo A."/>
            <person name="Grigoriev I.V."/>
            <person name="Allen A.E."/>
            <person name="Hazlebeck D."/>
            <person name="Allen E.E."/>
        </authorList>
    </citation>
    <scope>NUCLEOTIDE SEQUENCE</scope>
    <source>
        <strain evidence="4">Hildebrandi</strain>
    </source>
</reference>
<keyword evidence="5" id="KW-1185">Reference proteome</keyword>
<feature type="domain" description="DUF6824" evidence="3">
    <location>
        <begin position="187"/>
        <end position="270"/>
    </location>
</feature>
<dbReference type="Pfam" id="PF03457">
    <property type="entry name" value="HA"/>
    <property type="match status" value="2"/>
</dbReference>
<feature type="compositionally biased region" description="Acidic residues" evidence="1">
    <location>
        <begin position="908"/>
        <end position="919"/>
    </location>
</feature>
<sequence>MLKLRQYNHNGAIVNGCTRSSFEALRSLHGVSRAPKIKISANRRAITSVFSIHRSRNSGKFITTLEFVNAPLPQIVASSSARSQNQKARCSTSYNPFQPRHQVKRNKMASSGLKNSYNEYGEVDDYAEPNKIIYTSDEDAEAVDIEQVNVKRDVRYELNKASNVSQRKTKKMAKSSAKKEIEPNQYDVYMGRGGLMNRFRNGSLYRTLIVQNFEGYQCSIFKRKFAIEKVIEPIMRKGGRFFVPTNDLKGWTEGNIEDVVAPKVMQALRDCKKEDGNKAGHIFSTPIRCTALNQIETSNAVGEKGTDKTSLKKTPVSNALTSLVGSPEKYSNAKALSFNHPSKITRKRASLSAPLGAPSPKIPKLRNEFGGIPAPSAPHDHVSSSISSPSFAAGGLRHNLLLSVSSKSSPATTQPGLFAPLKNESYKKIILLNENGYMMNTTHRTTGLCGFYHYLLSHHEPSFQRVSPEDEGRFAWENIVAPILKQGGSIHLCRTSGRVQQDVNHITTIAIAKALRNKTYIEEECKTHYFGSAAASVSPIISLNENGWVMNTMHRTTGVCRLYHDLLSHHEPSFQRVSPEDESRFVWENIVAPILKQRGSIHLCRTSGRVQHDVNHMTTIAIAKALRDKTYVEQERKTLYFGESSVSSIGNDDHQSFAEKGTGVGVTAISDIMTMVAGKSEDPKNPSMENANGLAGSVTDATTQAPLPPIDQTVPQHFQGEVPEFYLARGEVMKTLLVDGVIQGSDRNIKHAPIPLTKHDHGSYNSLLATVDARIDTTKNSPKAAVPKNANESMSFAGKRSSEGTTENSSSWNSSDIAAAEVESKNGTETPNTTELKSILHLAQDIKKGDRTCGDFKSKDTPVVTRKSLRSAVADNSRSTQRHAGNDLVATVTPEQKHSMRHSSSDGVGEEDTKSDDDELERKRKITWELRFKELKEYADKHGNCNVPQRCEENAALGRFVKINRQYWNRNHQGRKTCLTPEREARLDAIGFVWSMKDSQKKQRSYDWDQQLRSLKDYKKKKGHCDVPENDQKFQKLSRWVEYVRTLGQLDTESAKRRNGAYLTKKQKMELDGLGFDWKCEKTHRGVKSGQSPEVQTDDGKAKKNETGLVENDSENQSNNFQKKTRLKAQKNAGFFRSTYFESKIDKVRLQVPVPATFLNKFPPREKPPSPVSVVRNVSIDVNTAASAVNSSSAVQEIICDSNYGNNKDWDQCFKMLQCFQDENGHTQVPYKRFPHNHPLTVLSKFTHHMREQKVLKIRGQRNVLSDEREKLLRSIRFEWTTSFECTKEGTNPSKSKAKLMTSKLHSVAKAERKDSKPNGVAKRKVIVDSEGTRWTAYKPLAVDRLFNISKTSHSVPERPPTPENWGIELAYESDGSIDSLTF</sequence>
<accession>A0A9K3KAH4</accession>
<dbReference type="EMBL" id="JAGRRH010000033">
    <property type="protein sequence ID" value="KAG7339511.1"/>
    <property type="molecule type" value="Genomic_DNA"/>
</dbReference>
<feature type="region of interest" description="Disordered" evidence="1">
    <location>
        <begin position="779"/>
        <end position="815"/>
    </location>
</feature>
<gene>
    <name evidence="4" type="ORF">IV203_002564</name>
</gene>
<dbReference type="InterPro" id="IPR049227">
    <property type="entry name" value="DUF6824"/>
</dbReference>
<feature type="compositionally biased region" description="Polar residues" evidence="1">
    <location>
        <begin position="874"/>
        <end position="883"/>
    </location>
</feature>
<evidence type="ECO:0000259" key="2">
    <source>
        <dbReference type="Pfam" id="PF03457"/>
    </source>
</evidence>
<feature type="region of interest" description="Disordered" evidence="1">
    <location>
        <begin position="79"/>
        <end position="98"/>
    </location>
</feature>